<evidence type="ECO:0000313" key="1">
    <source>
        <dbReference type="EMBL" id="SHO81355.1"/>
    </source>
</evidence>
<dbReference type="AlphaFoldDB" id="A0A1W1EKG8"/>
<organism evidence="1">
    <name type="scientific">hydrothermal vent metagenome</name>
    <dbReference type="NCBI Taxonomy" id="652676"/>
    <lineage>
        <taxon>unclassified sequences</taxon>
        <taxon>metagenomes</taxon>
        <taxon>ecological metagenomes</taxon>
    </lineage>
</organism>
<sequence>MSIDLALLGSDLDSSQDEVKEMLSNIVTGLDDIFVAIEENIKNEDYDSLIELAGIVETQIAHFNLTKLETEAVTFRNAAIAKDQGATQVAFDNFKKYVEDIKSIL</sequence>
<dbReference type="GO" id="GO:0000160">
    <property type="term" value="P:phosphorelay signal transduction system"/>
    <property type="evidence" value="ECO:0007669"/>
    <property type="project" value="InterPro"/>
</dbReference>
<proteinExistence type="predicted"/>
<name>A0A1W1EKG8_9ZZZZ</name>
<dbReference type="InterPro" id="IPR036641">
    <property type="entry name" value="HPT_dom_sf"/>
</dbReference>
<accession>A0A1W1EKG8</accession>
<protein>
    <submittedName>
        <fullName evidence="1">Uncharacterized protein</fullName>
    </submittedName>
</protein>
<dbReference type="SUPFAM" id="SSF47226">
    <property type="entry name" value="Histidine-containing phosphotransfer domain, HPT domain"/>
    <property type="match status" value="1"/>
</dbReference>
<dbReference type="EMBL" id="FRYL01000038">
    <property type="protein sequence ID" value="SHO81355.1"/>
    <property type="molecule type" value="Genomic_DNA"/>
</dbReference>
<gene>
    <name evidence="1" type="ORF">MNB_SV-15-921</name>
</gene>
<reference evidence="1" key="1">
    <citation type="submission" date="2016-10" db="EMBL/GenBank/DDBJ databases">
        <authorList>
            <person name="de Groot N.N."/>
        </authorList>
    </citation>
    <scope>NUCLEOTIDE SEQUENCE</scope>
</reference>